<protein>
    <submittedName>
        <fullName evidence="2">Right-handed parallel beta-helix repeat-containing protein</fullName>
    </submittedName>
</protein>
<dbReference type="RefSeq" id="WP_322607591.1">
    <property type="nucleotide sequence ID" value="NZ_JARVCO010000004.1"/>
</dbReference>
<dbReference type="EMBL" id="JARVCO010000004">
    <property type="protein sequence ID" value="MDZ8117789.1"/>
    <property type="molecule type" value="Genomic_DNA"/>
</dbReference>
<sequence length="952" mass="103110">MKKRLVWFAILPVLTWASDYHVDQASPEIYEDGSAAYPFRTIAQASGVMSAGDTCYIHRGIYRETVEPLQHGSSGSPIRYTAYSDDPVVVSGTEVVDNWQVHTGNVYKATGVNMPMGNKNMVFFNSEAMQLARWPNDLDGDPYTYDAEFAETGSGTYSDSYITNDEIPDYWTSGMIFWLGAHSGCSIQRSITGFDPGTHRLSFTPMPTGQWPFSNHSPLTYENGHRGIFYLLNRPEALDAPGEWYYDAGAQTLYFYAPGGVDPSTGVVEIAVRDKTLDLSKNYIEVEGLNLFGAFVDMGGHHCALENLRLRHCIAGLIPDIDTSGASTAGGAAVQVTGDDNRIERCLLEEGSSNGINVGGNADRTVIRNNIIQNFNQQGNHCCPIRSNGPDALIVSNRISGSARDVTRATGEGTVFSYNDVSDGLKACADGGLFYVTGNSVPRNVELSYNWFYDAYSPSYAGIKATGIYLDNDTAGYKVHHNVVWDVQWGGLHFNWDALENEIYNNTFWNVGTNEAVILCWVPDFGDGRKDVRDNTLINNLSDVRDWWDSGAGSYTEDETLDNVFSNNIQEASSPFVSIADKNFMPVNDPDIVDQGWFIAGVTDGHAGSAPDIGAYEYGGSRWVPGPDWTPSSFSWQLQDEMSGWIPIADFSVVGTNVLLSFTNGPVNGWIELQSKTNLMDTSWSVVQANLPVDATGAGSVTNPITVPQEFFRLFEGEAPASPSPVVSVITFTSPDYSDGTLDGQQNWNAEAGWIIGDSAGAGYARTDEDGSAAVLTPAVQLEVGERYRLSVNLEFGGVYSTPTNWVYTFLGGLKASNEDAPVSTGGDAADANIQIFKDADTYRLLNNYSVISGAENVTGVLDAGDILQFDYELILGVDAANTVYTVRLQNLTDGTDSGTGTVTGVDSAIYTALTGDGAYGFIQSISPGSRGSGLSGVQVNAVTFERPYSIE</sequence>
<accession>A0ABU5MUA8</accession>
<dbReference type="InterPro" id="IPR011050">
    <property type="entry name" value="Pectin_lyase_fold/virulence"/>
</dbReference>
<dbReference type="InterPro" id="IPR012334">
    <property type="entry name" value="Pectin_lyas_fold"/>
</dbReference>
<organism evidence="2 3">
    <name type="scientific">Pontiella agarivorans</name>
    <dbReference type="NCBI Taxonomy" id="3038953"/>
    <lineage>
        <taxon>Bacteria</taxon>
        <taxon>Pseudomonadati</taxon>
        <taxon>Kiritimatiellota</taxon>
        <taxon>Kiritimatiellia</taxon>
        <taxon>Kiritimatiellales</taxon>
        <taxon>Pontiellaceae</taxon>
        <taxon>Pontiella</taxon>
    </lineage>
</organism>
<evidence type="ECO:0000313" key="2">
    <source>
        <dbReference type="EMBL" id="MDZ8117789.1"/>
    </source>
</evidence>
<dbReference type="PANTHER" id="PTHR36453:SF1">
    <property type="entry name" value="RIGHT HANDED BETA HELIX DOMAIN-CONTAINING PROTEIN"/>
    <property type="match status" value="1"/>
</dbReference>
<dbReference type="PANTHER" id="PTHR36453">
    <property type="entry name" value="SECRETED PROTEIN-RELATED"/>
    <property type="match status" value="1"/>
</dbReference>
<keyword evidence="3" id="KW-1185">Reference proteome</keyword>
<reference evidence="2 3" key="1">
    <citation type="journal article" date="2024" name="Appl. Environ. Microbiol.">
        <title>Pontiella agarivorans sp. nov., a novel marine anaerobic bacterium capable of degrading macroalgal polysaccharides and fixing nitrogen.</title>
        <authorList>
            <person name="Liu N."/>
            <person name="Kivenson V."/>
            <person name="Peng X."/>
            <person name="Cui Z."/>
            <person name="Lankiewicz T.S."/>
            <person name="Gosselin K.M."/>
            <person name="English C.J."/>
            <person name="Blair E.M."/>
            <person name="O'Malley M.A."/>
            <person name="Valentine D.L."/>
        </authorList>
    </citation>
    <scope>NUCLEOTIDE SEQUENCE [LARGE SCALE GENOMIC DNA]</scope>
    <source>
        <strain evidence="2 3">NLcol2</strain>
    </source>
</reference>
<comment type="caution">
    <text evidence="2">The sequence shown here is derived from an EMBL/GenBank/DDBJ whole genome shotgun (WGS) entry which is preliminary data.</text>
</comment>
<dbReference type="Gene3D" id="2.160.20.10">
    <property type="entry name" value="Single-stranded right-handed beta-helix, Pectin lyase-like"/>
    <property type="match status" value="2"/>
</dbReference>
<name>A0ABU5MUA8_9BACT</name>
<dbReference type="SUPFAM" id="SSF51126">
    <property type="entry name" value="Pectin lyase-like"/>
    <property type="match status" value="1"/>
</dbReference>
<dbReference type="Pfam" id="PF13229">
    <property type="entry name" value="Beta_helix"/>
    <property type="match status" value="1"/>
</dbReference>
<gene>
    <name evidence="2" type="ORF">P9H32_04055</name>
</gene>
<proteinExistence type="predicted"/>
<dbReference type="InterPro" id="IPR039448">
    <property type="entry name" value="Beta_helix"/>
</dbReference>
<dbReference type="Proteomes" id="UP001290861">
    <property type="component" value="Unassembled WGS sequence"/>
</dbReference>
<evidence type="ECO:0000259" key="1">
    <source>
        <dbReference type="Pfam" id="PF13229"/>
    </source>
</evidence>
<feature type="domain" description="Right handed beta helix" evidence="1">
    <location>
        <begin position="333"/>
        <end position="508"/>
    </location>
</feature>
<evidence type="ECO:0000313" key="3">
    <source>
        <dbReference type="Proteomes" id="UP001290861"/>
    </source>
</evidence>